<keyword evidence="5" id="KW-0326">Glycosidase</keyword>
<dbReference type="AlphaFoldDB" id="A0A6A5TF49"/>
<dbReference type="Pfam" id="PF02929">
    <property type="entry name" value="Bgal_small_N"/>
    <property type="match status" value="1"/>
</dbReference>
<dbReference type="InterPro" id="IPR013783">
    <property type="entry name" value="Ig-like_fold"/>
</dbReference>
<dbReference type="FunFam" id="3.20.20.80:FF:000018">
    <property type="entry name" value="Beta-galactosidase"/>
    <property type="match status" value="1"/>
</dbReference>
<dbReference type="EMBL" id="ML977026">
    <property type="protein sequence ID" value="KAF1950379.1"/>
    <property type="molecule type" value="Genomic_DNA"/>
</dbReference>
<evidence type="ECO:0000313" key="9">
    <source>
        <dbReference type="Proteomes" id="UP000800035"/>
    </source>
</evidence>
<dbReference type="SUPFAM" id="SSF51445">
    <property type="entry name" value="(Trans)glycosidases"/>
    <property type="match status" value="1"/>
</dbReference>
<dbReference type="SMART" id="SM01038">
    <property type="entry name" value="Bgal_small_N"/>
    <property type="match status" value="1"/>
</dbReference>
<dbReference type="InterPro" id="IPR008979">
    <property type="entry name" value="Galactose-bd-like_sf"/>
</dbReference>
<dbReference type="Pfam" id="PF00703">
    <property type="entry name" value="Glyco_hydro_2"/>
    <property type="match status" value="1"/>
</dbReference>
<dbReference type="InterPro" id="IPR011013">
    <property type="entry name" value="Gal_mutarotase_sf_dom"/>
</dbReference>
<keyword evidence="9" id="KW-1185">Reference proteome</keyword>
<comment type="catalytic activity">
    <reaction evidence="1">
        <text>Hydrolysis of terminal non-reducing beta-D-galactose residues in beta-D-galactosides.</text>
        <dbReference type="EC" id="3.2.1.23"/>
    </reaction>
</comment>
<dbReference type="Pfam" id="PF02836">
    <property type="entry name" value="Glyco_hydro_2_C"/>
    <property type="match status" value="1"/>
</dbReference>
<dbReference type="InterPro" id="IPR032312">
    <property type="entry name" value="LacZ_4"/>
</dbReference>
<dbReference type="InterPro" id="IPR014718">
    <property type="entry name" value="GH-type_carb-bd"/>
</dbReference>
<dbReference type="PRINTS" id="PR00132">
    <property type="entry name" value="GLHYDRLASE2"/>
</dbReference>
<dbReference type="OrthoDB" id="408320at2759"/>
<proteinExistence type="inferred from homology"/>
<dbReference type="InterPro" id="IPR006104">
    <property type="entry name" value="Glyco_hydro_2_N"/>
</dbReference>
<evidence type="ECO:0000256" key="6">
    <source>
        <dbReference type="ARBA" id="ARBA00032230"/>
    </source>
</evidence>
<accession>A0A6A5TF49</accession>
<dbReference type="GO" id="GO:0009341">
    <property type="term" value="C:beta-galactosidase complex"/>
    <property type="evidence" value="ECO:0007669"/>
    <property type="project" value="InterPro"/>
</dbReference>
<dbReference type="Gene3D" id="2.70.98.10">
    <property type="match status" value="1"/>
</dbReference>
<dbReference type="EC" id="3.2.1.23" evidence="3"/>
<dbReference type="InterPro" id="IPR006102">
    <property type="entry name" value="Ig-like_GH2"/>
</dbReference>
<sequence>MATTHPPTKPDWSNLKILHRNTLPPRAYFHNYTSEHDALSYDIANSKTHSLSGTWRFQLSPSPFEAPEGFETSSFDTSSWSDIEVPGMWQLQGFGKGPQYTNVKYPFPVDPPNVPLEDNETGSYVRKFTVPEWLRNDQIRLRFEGVDSSFHVWVNGKELGYSQGSRNPDEFDITDFVDKEGENTLAVRVYQWCDGSYIEDQDQWWLSGIFRDVYLVGFPKELRIDNLHVQTLFNDDTFTDAKIRLHLKCTGPGPIRAKLLDANQNTVISMNTAARGDGICIVLLPVNNPLKWTAETPNLYTLIVWINREQFVSTRVGFRHVEMKDGLLKVNGQRIVFRGVNRHEHHPQFGRSVPLEFLKQDLLTMKRHNINAIRTSHQPNDPRFYDLVDEMGFWIIDEADLECHGFEIIADATLTPEKRALPFGERVFLTRSQAAKWTTDNPEWKDAYINRAEHLVKRDQLHPSIIIWSLGNEAFYGQNFREMYQWIKQYDSRPIHYEADREAETMDMYSVMYPTIEKIVKFAEDESKTKPLVLCEFVHAMGNGPGNIKEYIDAFYKYPKLQGGFAWEWANHGLLTNDKSTGDEYYAYGGDFGEVVHDATFVMDGLLNSDHKPNSGLIEYKKAIEPVQFLGANEGKAKFINRYDFVTLDHLTCHYTVASAAEPIDTTGTLDVPSNVGPGATFELDIPSIPASESETIITISFRLKDATPYLEQGFEIATAQIQLTAVSQLQEQSSFNEELKIDTSARNTITISSSNTTWTFNTLRGHLTSLTRDSVELISSPPELSIYRAQTDNDIPSDGVDWNEAYLPLAFTSTQKVEWTQQDKDSFSITVNQRIAPPVFSWSIDCVVTYTFKANGTLNIHVTGKPQGENLPRTIPRIGFVLELPKAWASSKVEWFGRGPSESYRDSKLSQPVGTYSVPSIDDLWVDYEVPQESSNRNDTRWLKLSSPSSSNSSLLVQFADASSEQGKQRKTFDFQISHYRMQDVSEAAHPYQLWKKKREEVVLRLDAEHHGLGSGSCGPRTLDQYALFTKEFEFEVVLGWV</sequence>
<evidence type="ECO:0000256" key="4">
    <source>
        <dbReference type="ARBA" id="ARBA00022801"/>
    </source>
</evidence>
<dbReference type="PANTHER" id="PTHR46323">
    <property type="entry name" value="BETA-GALACTOSIDASE"/>
    <property type="match status" value="1"/>
</dbReference>
<evidence type="ECO:0000256" key="5">
    <source>
        <dbReference type="ARBA" id="ARBA00023295"/>
    </source>
</evidence>
<dbReference type="InterPro" id="IPR004199">
    <property type="entry name" value="B-gal_small/dom_5"/>
</dbReference>
<gene>
    <name evidence="8" type="ORF">CC80DRAFT_598190</name>
</gene>
<dbReference type="PANTHER" id="PTHR46323:SF2">
    <property type="entry name" value="BETA-GALACTOSIDASE"/>
    <property type="match status" value="1"/>
</dbReference>
<evidence type="ECO:0000256" key="1">
    <source>
        <dbReference type="ARBA" id="ARBA00001412"/>
    </source>
</evidence>
<dbReference type="GO" id="GO:0005990">
    <property type="term" value="P:lactose catabolic process"/>
    <property type="evidence" value="ECO:0007669"/>
    <property type="project" value="TreeGrafter"/>
</dbReference>
<dbReference type="InterPro" id="IPR036156">
    <property type="entry name" value="Beta-gal/glucu_dom_sf"/>
</dbReference>
<dbReference type="SUPFAM" id="SSF49785">
    <property type="entry name" value="Galactose-binding domain-like"/>
    <property type="match status" value="1"/>
</dbReference>
<evidence type="ECO:0000259" key="7">
    <source>
        <dbReference type="SMART" id="SM01038"/>
    </source>
</evidence>
<dbReference type="InterPro" id="IPR017853">
    <property type="entry name" value="GH"/>
</dbReference>
<dbReference type="Gene3D" id="2.60.40.10">
    <property type="entry name" value="Immunoglobulins"/>
    <property type="match status" value="2"/>
</dbReference>
<dbReference type="InterPro" id="IPR050347">
    <property type="entry name" value="Bact_Beta-galactosidase"/>
</dbReference>
<dbReference type="Pfam" id="PF02837">
    <property type="entry name" value="Glyco_hydro_2_N"/>
    <property type="match status" value="1"/>
</dbReference>
<keyword evidence="4" id="KW-0378">Hydrolase</keyword>
<dbReference type="GO" id="GO:0004565">
    <property type="term" value="F:beta-galactosidase activity"/>
    <property type="evidence" value="ECO:0007669"/>
    <property type="project" value="UniProtKB-EC"/>
</dbReference>
<evidence type="ECO:0000256" key="2">
    <source>
        <dbReference type="ARBA" id="ARBA00007401"/>
    </source>
</evidence>
<dbReference type="InterPro" id="IPR006103">
    <property type="entry name" value="Glyco_hydro_2_cat"/>
</dbReference>
<dbReference type="Gene3D" id="3.20.20.80">
    <property type="entry name" value="Glycosidases"/>
    <property type="match status" value="1"/>
</dbReference>
<evidence type="ECO:0000313" key="8">
    <source>
        <dbReference type="EMBL" id="KAF1950379.1"/>
    </source>
</evidence>
<feature type="domain" description="Beta galactosidase small chain/" evidence="7">
    <location>
        <begin position="751"/>
        <end position="1041"/>
    </location>
</feature>
<organism evidence="8 9">
    <name type="scientific">Byssothecium circinans</name>
    <dbReference type="NCBI Taxonomy" id="147558"/>
    <lineage>
        <taxon>Eukaryota</taxon>
        <taxon>Fungi</taxon>
        <taxon>Dikarya</taxon>
        <taxon>Ascomycota</taxon>
        <taxon>Pezizomycotina</taxon>
        <taxon>Dothideomycetes</taxon>
        <taxon>Pleosporomycetidae</taxon>
        <taxon>Pleosporales</taxon>
        <taxon>Massarineae</taxon>
        <taxon>Massarinaceae</taxon>
        <taxon>Byssothecium</taxon>
    </lineage>
</organism>
<name>A0A6A5TF49_9PLEO</name>
<dbReference type="Pfam" id="PF16353">
    <property type="entry name" value="LacZ_4"/>
    <property type="match status" value="1"/>
</dbReference>
<dbReference type="Gene3D" id="2.60.120.260">
    <property type="entry name" value="Galactose-binding domain-like"/>
    <property type="match status" value="1"/>
</dbReference>
<dbReference type="GO" id="GO:0030246">
    <property type="term" value="F:carbohydrate binding"/>
    <property type="evidence" value="ECO:0007669"/>
    <property type="project" value="InterPro"/>
</dbReference>
<dbReference type="SUPFAM" id="SSF49303">
    <property type="entry name" value="beta-Galactosidase/glucuronidase domain"/>
    <property type="match status" value="2"/>
</dbReference>
<protein>
    <recommendedName>
        <fullName evidence="3">beta-galactosidase</fullName>
        <ecNumber evidence="3">3.2.1.23</ecNumber>
    </recommendedName>
    <alternativeName>
        <fullName evidence="6">Lactase</fullName>
    </alternativeName>
</protein>
<reference evidence="8" key="1">
    <citation type="journal article" date="2020" name="Stud. Mycol.">
        <title>101 Dothideomycetes genomes: a test case for predicting lifestyles and emergence of pathogens.</title>
        <authorList>
            <person name="Haridas S."/>
            <person name="Albert R."/>
            <person name="Binder M."/>
            <person name="Bloem J."/>
            <person name="Labutti K."/>
            <person name="Salamov A."/>
            <person name="Andreopoulos B."/>
            <person name="Baker S."/>
            <person name="Barry K."/>
            <person name="Bills G."/>
            <person name="Bluhm B."/>
            <person name="Cannon C."/>
            <person name="Castanera R."/>
            <person name="Culley D."/>
            <person name="Daum C."/>
            <person name="Ezra D."/>
            <person name="Gonzalez J."/>
            <person name="Henrissat B."/>
            <person name="Kuo A."/>
            <person name="Liang C."/>
            <person name="Lipzen A."/>
            <person name="Lutzoni F."/>
            <person name="Magnuson J."/>
            <person name="Mondo S."/>
            <person name="Nolan M."/>
            <person name="Ohm R."/>
            <person name="Pangilinan J."/>
            <person name="Park H.-J."/>
            <person name="Ramirez L."/>
            <person name="Alfaro M."/>
            <person name="Sun H."/>
            <person name="Tritt A."/>
            <person name="Yoshinaga Y."/>
            <person name="Zwiers L.-H."/>
            <person name="Turgeon B."/>
            <person name="Goodwin S."/>
            <person name="Spatafora J."/>
            <person name="Crous P."/>
            <person name="Grigoriev I."/>
        </authorList>
    </citation>
    <scope>NUCLEOTIDE SEQUENCE</scope>
    <source>
        <strain evidence="8">CBS 675.92</strain>
    </source>
</reference>
<dbReference type="Proteomes" id="UP000800035">
    <property type="component" value="Unassembled WGS sequence"/>
</dbReference>
<evidence type="ECO:0000256" key="3">
    <source>
        <dbReference type="ARBA" id="ARBA00012756"/>
    </source>
</evidence>
<dbReference type="InterPro" id="IPR006101">
    <property type="entry name" value="Glyco_hydro_2"/>
</dbReference>
<dbReference type="SUPFAM" id="SSF74650">
    <property type="entry name" value="Galactose mutarotase-like"/>
    <property type="match status" value="1"/>
</dbReference>
<comment type="similarity">
    <text evidence="2">Belongs to the glycosyl hydrolase 2 family.</text>
</comment>